<dbReference type="Proteomes" id="UP000481109">
    <property type="component" value="Unassembled WGS sequence"/>
</dbReference>
<evidence type="ECO:0000259" key="2">
    <source>
        <dbReference type="PROSITE" id="PS50234"/>
    </source>
</evidence>
<evidence type="ECO:0000313" key="4">
    <source>
        <dbReference type="Proteomes" id="UP000481109"/>
    </source>
</evidence>
<dbReference type="SUPFAM" id="SSF53850">
    <property type="entry name" value="Periplasmic binding protein-like II"/>
    <property type="match status" value="1"/>
</dbReference>
<dbReference type="SMART" id="SM00327">
    <property type="entry name" value="VWA"/>
    <property type="match status" value="1"/>
</dbReference>
<dbReference type="Pfam" id="PF13531">
    <property type="entry name" value="SBP_bac_11"/>
    <property type="match status" value="1"/>
</dbReference>
<comment type="caution">
    <text evidence="3">The sequence shown here is derived from an EMBL/GenBank/DDBJ whole genome shotgun (WGS) entry which is preliminary data.</text>
</comment>
<evidence type="ECO:0000313" key="3">
    <source>
        <dbReference type="EMBL" id="NGO75457.1"/>
    </source>
</evidence>
<sequence length="596" mass="62860">MGRHNMPDRRSRTTAADPQRPGPRRRMVVIATVLVLGVAGSAAYAVGGDWLPFANRCADDAVRIDVVASPDMAPALRDTAAYARDKDITSDGRCMDVRVTARDSSKFADSLRTEGKPGSYEVWVPDSDMWVERVQLQGDESLLTPTGNIASTPVTMGMVPAAAKKLGWPKKTYSWAELAGAATQGDQLRLGAADPARSASGLLALAKMSASAEQAGGAEAEAQIAATAKILAQRTSDSDAQALDTLARDNSGTEQGNPRRNQALIVSEQAAFKHNASAQDAGKLELFYPKDGAPELDYPYALLDEPGQTTDESRAALRFMTLLGEQEGERILASHGFRTDRGAPSDGLVEGAGGSATQPVANASSEELSSKQLQETLGVWTITVQSARISVVVDVSGSMAELVPGRGAPRMDVTKAALTAALTQFTNEDHFGLWEFSTLLDGKRDYRELVPTDRLGKQTGKGGTTQRERLTAAFGKLQPVPNGATGLYDTTLAAFKQAQKTHVPDMFNAVVIVTDGENQDPNSITRSALISQLETLSDADRPVPLIAVAVGPGGDQDELDQVAKATGGSGHQVDDPAQVPEVILKAITAAAQASAG</sequence>
<name>A0A6G4XF45_9ACTN</name>
<feature type="region of interest" description="Disordered" evidence="1">
    <location>
        <begin position="337"/>
        <end position="367"/>
    </location>
</feature>
<dbReference type="SUPFAM" id="SSF53300">
    <property type="entry name" value="vWA-like"/>
    <property type="match status" value="1"/>
</dbReference>
<evidence type="ECO:0000256" key="1">
    <source>
        <dbReference type="SAM" id="MobiDB-lite"/>
    </source>
</evidence>
<dbReference type="InterPro" id="IPR036465">
    <property type="entry name" value="vWFA_dom_sf"/>
</dbReference>
<accession>A0A6G4XF45</accession>
<dbReference type="Gene3D" id="3.40.50.410">
    <property type="entry name" value="von Willebrand factor, type A domain"/>
    <property type="match status" value="1"/>
</dbReference>
<dbReference type="InterPro" id="IPR002035">
    <property type="entry name" value="VWF_A"/>
</dbReference>
<feature type="region of interest" description="Disordered" evidence="1">
    <location>
        <begin position="1"/>
        <end position="23"/>
    </location>
</feature>
<feature type="domain" description="VWFA" evidence="2">
    <location>
        <begin position="388"/>
        <end position="587"/>
    </location>
</feature>
<dbReference type="PROSITE" id="PS50234">
    <property type="entry name" value="VWFA"/>
    <property type="match status" value="1"/>
</dbReference>
<dbReference type="RefSeq" id="WP_165330971.1">
    <property type="nucleotide sequence ID" value="NZ_JAAKZW010000014.1"/>
</dbReference>
<dbReference type="AlphaFoldDB" id="A0A6G4XF45"/>
<proteinExistence type="predicted"/>
<keyword evidence="4" id="KW-1185">Reference proteome</keyword>
<protein>
    <submittedName>
        <fullName evidence="3">VWA domain-containing protein</fullName>
    </submittedName>
</protein>
<feature type="compositionally biased region" description="Basic and acidic residues" evidence="1">
    <location>
        <begin position="1"/>
        <end position="11"/>
    </location>
</feature>
<dbReference type="Pfam" id="PF13768">
    <property type="entry name" value="VWA_3"/>
    <property type="match status" value="1"/>
</dbReference>
<dbReference type="EMBL" id="JAAKZW010000014">
    <property type="protein sequence ID" value="NGO75457.1"/>
    <property type="molecule type" value="Genomic_DNA"/>
</dbReference>
<organism evidence="3 4">
    <name type="scientific">Streptomyces mesophilus</name>
    <dbReference type="NCBI Taxonomy" id="1775132"/>
    <lineage>
        <taxon>Bacteria</taxon>
        <taxon>Bacillati</taxon>
        <taxon>Actinomycetota</taxon>
        <taxon>Actinomycetes</taxon>
        <taxon>Kitasatosporales</taxon>
        <taxon>Streptomycetaceae</taxon>
        <taxon>Streptomyces</taxon>
    </lineage>
</organism>
<reference evidence="3 4" key="1">
    <citation type="submission" date="2020-02" db="EMBL/GenBank/DDBJ databases">
        <title>Whole-genome analyses of novel actinobacteria.</title>
        <authorList>
            <person name="Sahin N."/>
            <person name="Tokatli A."/>
        </authorList>
    </citation>
    <scope>NUCLEOTIDE SEQUENCE [LARGE SCALE GENOMIC DNA]</scope>
    <source>
        <strain evidence="3 4">YC504</strain>
    </source>
</reference>
<gene>
    <name evidence="3" type="ORF">G6045_07165</name>
</gene>